<dbReference type="AlphaFoldDB" id="A0AAP2VMK8"/>
<dbReference type="RefSeq" id="WP_227154466.1">
    <property type="nucleotide sequence ID" value="NZ_DAWDSO010000008.1"/>
</dbReference>
<comment type="caution">
    <text evidence="1">The sequence shown here is derived from an EMBL/GenBank/DDBJ whole genome shotgun (WGS) entry which is preliminary data.</text>
</comment>
<gene>
    <name evidence="1" type="ORF">LI194_19075</name>
</gene>
<accession>A0AAP2VMK8</accession>
<evidence type="ECO:0000313" key="1">
    <source>
        <dbReference type="EMBL" id="MCB6519888.1"/>
    </source>
</evidence>
<sequence>MEKDKIRFLVADFVTAGNEIFLSTYYDPYRKPVRKGERIGGEILVRVE</sequence>
<evidence type="ECO:0000313" key="2">
    <source>
        <dbReference type="Proteomes" id="UP001198806"/>
    </source>
</evidence>
<dbReference type="Proteomes" id="UP001198806">
    <property type="component" value="Unassembled WGS sequence"/>
</dbReference>
<organism evidence="1 2">
    <name type="scientific">Parabacteroides distasonis</name>
    <dbReference type="NCBI Taxonomy" id="823"/>
    <lineage>
        <taxon>Bacteria</taxon>
        <taxon>Pseudomonadati</taxon>
        <taxon>Bacteroidota</taxon>
        <taxon>Bacteroidia</taxon>
        <taxon>Bacteroidales</taxon>
        <taxon>Tannerellaceae</taxon>
        <taxon>Parabacteroides</taxon>
    </lineage>
</organism>
<dbReference type="EMBL" id="JAJCNI010000031">
    <property type="protein sequence ID" value="MCB6519888.1"/>
    <property type="molecule type" value="Genomic_DNA"/>
</dbReference>
<reference evidence="1" key="1">
    <citation type="submission" date="2021-10" db="EMBL/GenBank/DDBJ databases">
        <title>Collection of gut derived symbiotic bacterial strains cultured from healthy donors.</title>
        <authorList>
            <person name="Lin H."/>
            <person name="Littmann E."/>
            <person name="Kohout C."/>
            <person name="Pamer E.G."/>
        </authorList>
    </citation>
    <scope>NUCLEOTIDE SEQUENCE</scope>
    <source>
        <strain evidence="1">DFI.2.94</strain>
    </source>
</reference>
<proteinExistence type="predicted"/>
<protein>
    <submittedName>
        <fullName evidence="1">Uncharacterized protein</fullName>
    </submittedName>
</protein>
<name>A0AAP2VMK8_PARDI</name>